<dbReference type="EMBL" id="DRWN01000019">
    <property type="protein sequence ID" value="HHK67909.1"/>
    <property type="molecule type" value="Genomic_DNA"/>
</dbReference>
<dbReference type="NCBIfam" id="TIGR01098">
    <property type="entry name" value="3A0109s03R"/>
    <property type="match status" value="1"/>
</dbReference>
<evidence type="ECO:0000256" key="1">
    <source>
        <dbReference type="ARBA" id="ARBA00022729"/>
    </source>
</evidence>
<dbReference type="PANTHER" id="PTHR35841">
    <property type="entry name" value="PHOSPHONATES-BINDING PERIPLASMIC PROTEIN"/>
    <property type="match status" value="1"/>
</dbReference>
<keyword evidence="1" id="KW-0732">Signal</keyword>
<dbReference type="InterPro" id="IPR005770">
    <property type="entry name" value="PhnD"/>
</dbReference>
<evidence type="ECO:0000313" key="3">
    <source>
        <dbReference type="EMBL" id="HHK67909.1"/>
    </source>
</evidence>
<dbReference type="PANTHER" id="PTHR35841:SF1">
    <property type="entry name" value="PHOSPHONATES-BINDING PERIPLASMIC PROTEIN"/>
    <property type="match status" value="1"/>
</dbReference>
<dbReference type="CDD" id="cd01071">
    <property type="entry name" value="PBP2_PhnD_like"/>
    <property type="match status" value="1"/>
</dbReference>
<dbReference type="SUPFAM" id="SSF53850">
    <property type="entry name" value="Periplasmic binding protein-like II"/>
    <property type="match status" value="1"/>
</dbReference>
<accession>A0A7C5Q3M7</accession>
<name>A0A7C5Q3M7_CALS0</name>
<evidence type="ECO:0000256" key="2">
    <source>
        <dbReference type="SAM" id="Phobius"/>
    </source>
</evidence>
<dbReference type="GO" id="GO:0043190">
    <property type="term" value="C:ATP-binding cassette (ABC) transporter complex"/>
    <property type="evidence" value="ECO:0007669"/>
    <property type="project" value="InterPro"/>
</dbReference>
<gene>
    <name evidence="3" type="ORF">ENM11_01980</name>
</gene>
<protein>
    <submittedName>
        <fullName evidence="3">Phosphate/phosphite/phosphonate ABC transporter substrate-binding protein</fullName>
    </submittedName>
</protein>
<comment type="caution">
    <text evidence="3">The sequence shown here is derived from an EMBL/GenBank/DDBJ whole genome shotgun (WGS) entry which is preliminary data.</text>
</comment>
<sequence length="313" mass="34230">MKHLHRTITLIVFGAFMGALITSGLSLLTNQPSQKIVIAIQPTIAASDILQRAKPVETFLEERLAVDVEMYVPTSYAAVVEALRRGHAHAALMSAWPSYLAWKLSDAEVVLAEVRTVGSGDKIVNATHYFSYWVTLPDSSISSLEDLRGKKVGLPSPISTSGYVAPLSKLVEKGLVKVEGGKEADPSSFFTVVFTGGYAQSWKALQAGDVDAIVIAGDIPAELYFEVVAKTKVIDSQGPIPSHAVVFSKELKEPLRSKLIQAFIELGDRQPELMRSLVSALFVKFQLTTTEEHLSELARYLKLTNLRYLEKVG</sequence>
<keyword evidence="2" id="KW-1133">Transmembrane helix</keyword>
<dbReference type="Pfam" id="PF12974">
    <property type="entry name" value="Phosphonate-bd"/>
    <property type="match status" value="1"/>
</dbReference>
<dbReference type="GO" id="GO:0055085">
    <property type="term" value="P:transmembrane transport"/>
    <property type="evidence" value="ECO:0007669"/>
    <property type="project" value="InterPro"/>
</dbReference>
<keyword evidence="2" id="KW-0472">Membrane</keyword>
<proteinExistence type="predicted"/>
<feature type="transmembrane region" description="Helical" evidence="2">
    <location>
        <begin position="7"/>
        <end position="28"/>
    </location>
</feature>
<dbReference type="AlphaFoldDB" id="A0A7C5Q3M7"/>
<keyword evidence="2" id="KW-0812">Transmembrane</keyword>
<dbReference type="Gene3D" id="3.40.190.10">
    <property type="entry name" value="Periplasmic binding protein-like II"/>
    <property type="match status" value="2"/>
</dbReference>
<organism evidence="3">
    <name type="scientific">Caldiarchaeum subterraneum</name>
    <dbReference type="NCBI Taxonomy" id="311458"/>
    <lineage>
        <taxon>Archaea</taxon>
        <taxon>Nitrososphaerota</taxon>
        <taxon>Candidatus Caldarchaeales</taxon>
        <taxon>Candidatus Caldarchaeaceae</taxon>
        <taxon>Candidatus Caldarchaeum</taxon>
    </lineage>
</organism>
<reference evidence="3" key="1">
    <citation type="journal article" date="2020" name="mSystems">
        <title>Genome- and Community-Level Interaction Insights into Carbon Utilization and Element Cycling Functions of Hydrothermarchaeota in Hydrothermal Sediment.</title>
        <authorList>
            <person name="Zhou Z."/>
            <person name="Liu Y."/>
            <person name="Xu W."/>
            <person name="Pan J."/>
            <person name="Luo Z.H."/>
            <person name="Li M."/>
        </authorList>
    </citation>
    <scope>NUCLEOTIDE SEQUENCE [LARGE SCALE GENOMIC DNA]</scope>
    <source>
        <strain evidence="3">SpSt-1056</strain>
    </source>
</reference>